<proteinExistence type="inferred from homology"/>
<dbReference type="GO" id="GO:0071164">
    <property type="term" value="F:RNA cap trimethylguanosine synthase activity"/>
    <property type="evidence" value="ECO:0007669"/>
    <property type="project" value="TreeGrafter"/>
</dbReference>
<keyword evidence="9" id="KW-0489">Methyltransferase</keyword>
<name>A0AB34G648_9HYPO</name>
<comment type="caution">
    <text evidence="9">The sequence shown here is derived from an EMBL/GenBank/DDBJ whole genome shotgun (WGS) entry which is preliminary data.</text>
</comment>
<evidence type="ECO:0000256" key="3">
    <source>
        <dbReference type="ARBA" id="ARBA00047418"/>
    </source>
</evidence>
<comment type="similarity">
    <text evidence="2">Belongs to the methyltransferase superfamily. Trimethylguanosine synthase family.</text>
</comment>
<comment type="catalytic activity">
    <reaction evidence="5">
        <text>a 5'-end (N(2),N(7)-dimethyl 5'-triphosphoguanosine)-ribonucleoside in snRNA + S-adenosyl-L-methionine = a 5'-end (N(2),N(2),N(7)-trimethyl 5'-triphosphoguanosine)-ribonucleoside in snRNA + S-adenosyl-L-homocysteine + H(+)</text>
        <dbReference type="Rhea" id="RHEA:78479"/>
        <dbReference type="Rhea" id="RHEA-COMP:19087"/>
        <dbReference type="Rhea" id="RHEA-COMP:19089"/>
        <dbReference type="ChEBI" id="CHEBI:15378"/>
        <dbReference type="ChEBI" id="CHEBI:57856"/>
        <dbReference type="ChEBI" id="CHEBI:59789"/>
        <dbReference type="ChEBI" id="CHEBI:167623"/>
        <dbReference type="ChEBI" id="CHEBI:172880"/>
    </reaction>
    <physiologicalReaction direction="left-to-right" evidence="5">
        <dbReference type="Rhea" id="RHEA:78480"/>
    </physiologicalReaction>
</comment>
<feature type="region of interest" description="Disordered" evidence="8">
    <location>
        <begin position="267"/>
        <end position="299"/>
    </location>
</feature>
<dbReference type="Gene3D" id="3.40.50.150">
    <property type="entry name" value="Vaccinia Virus protein VP39"/>
    <property type="match status" value="1"/>
</dbReference>
<evidence type="ECO:0000256" key="1">
    <source>
        <dbReference type="ARBA" id="ARBA00018517"/>
    </source>
</evidence>
<dbReference type="PANTHER" id="PTHR14741:SF32">
    <property type="entry name" value="TRIMETHYLGUANOSINE SYNTHASE"/>
    <property type="match status" value="1"/>
</dbReference>
<dbReference type="InterPro" id="IPR019012">
    <property type="entry name" value="RNA_cap_Gua-N2-MeTrfase"/>
</dbReference>
<accession>A0AB34G648</accession>
<evidence type="ECO:0000256" key="2">
    <source>
        <dbReference type="ARBA" id="ARBA00025783"/>
    </source>
</evidence>
<dbReference type="EMBL" id="JAQHRD010000001">
    <property type="protein sequence ID" value="KAJ6446222.1"/>
    <property type="molecule type" value="Genomic_DNA"/>
</dbReference>
<reference evidence="9" key="1">
    <citation type="submission" date="2023-01" db="EMBL/GenBank/DDBJ databases">
        <title>The growth and conidiation of Purpureocillium lavendulum are regulated by nitrogen source and histone H3K14 acetylation.</title>
        <authorList>
            <person name="Tang P."/>
            <person name="Han J."/>
            <person name="Zhang C."/>
            <person name="Tang P."/>
            <person name="Qi F."/>
            <person name="Zhang K."/>
            <person name="Liang L."/>
        </authorList>
    </citation>
    <scope>NUCLEOTIDE SEQUENCE</scope>
    <source>
        <strain evidence="9">YMF1.00683</strain>
    </source>
</reference>
<dbReference type="CDD" id="cd02440">
    <property type="entry name" value="AdoMet_MTases"/>
    <property type="match status" value="1"/>
</dbReference>
<gene>
    <name evidence="9" type="primary">TGS1</name>
    <name evidence="9" type="ORF">O9K51_00993</name>
</gene>
<evidence type="ECO:0000313" key="9">
    <source>
        <dbReference type="EMBL" id="KAJ6446222.1"/>
    </source>
</evidence>
<evidence type="ECO:0000313" key="10">
    <source>
        <dbReference type="Proteomes" id="UP001163105"/>
    </source>
</evidence>
<organism evidence="9 10">
    <name type="scientific">Purpureocillium lavendulum</name>
    <dbReference type="NCBI Taxonomy" id="1247861"/>
    <lineage>
        <taxon>Eukaryota</taxon>
        <taxon>Fungi</taxon>
        <taxon>Dikarya</taxon>
        <taxon>Ascomycota</taxon>
        <taxon>Pezizomycotina</taxon>
        <taxon>Sordariomycetes</taxon>
        <taxon>Hypocreomycetidae</taxon>
        <taxon>Hypocreales</taxon>
        <taxon>Ophiocordycipitaceae</taxon>
        <taxon>Purpureocillium</taxon>
    </lineage>
</organism>
<dbReference type="Pfam" id="PF09445">
    <property type="entry name" value="Methyltransf_15"/>
    <property type="match status" value="1"/>
</dbReference>
<dbReference type="SUPFAM" id="SSF53335">
    <property type="entry name" value="S-adenosyl-L-methionine-dependent methyltransferases"/>
    <property type="match status" value="1"/>
</dbReference>
<comment type="catalytic activity">
    <reaction evidence="4">
        <text>a 5'-end (N(7)-methyl 5'-triphosphoguanosine)-ribonucleoside in snoRNA + S-adenosyl-L-methionine = a 5'-end (N(2),N(7)-dimethyl 5'-triphosphoguanosine)-ribonucleoside in snoRNA + S-adenosyl-L-homocysteine + H(+)</text>
        <dbReference type="Rhea" id="RHEA:78475"/>
        <dbReference type="Rhea" id="RHEA-COMP:19086"/>
        <dbReference type="Rhea" id="RHEA-COMP:19088"/>
        <dbReference type="ChEBI" id="CHEBI:15378"/>
        <dbReference type="ChEBI" id="CHEBI:57856"/>
        <dbReference type="ChEBI" id="CHEBI:59789"/>
        <dbReference type="ChEBI" id="CHEBI:156461"/>
        <dbReference type="ChEBI" id="CHEBI:172880"/>
    </reaction>
    <physiologicalReaction direction="left-to-right" evidence="4">
        <dbReference type="Rhea" id="RHEA:78476"/>
    </physiologicalReaction>
</comment>
<evidence type="ECO:0000256" key="4">
    <source>
        <dbReference type="ARBA" id="ARBA00048740"/>
    </source>
</evidence>
<dbReference type="GO" id="GO:0005634">
    <property type="term" value="C:nucleus"/>
    <property type="evidence" value="ECO:0007669"/>
    <property type="project" value="TreeGrafter"/>
</dbReference>
<dbReference type="Proteomes" id="UP001163105">
    <property type="component" value="Unassembled WGS sequence"/>
</dbReference>
<comment type="catalytic activity">
    <reaction evidence="3">
        <text>a 5'-end (N(2),N(7)-dimethyl 5'-triphosphoguanosine)-ribonucleoside in snoRNA + S-adenosyl-L-methionine = a 5'-end (N(2),N(2),N(7)-trimethyl 5'-triphosphoguanosine)-ribonucleoside in snoRNA + S-adenosyl-L-homocysteine + H(+)</text>
        <dbReference type="Rhea" id="RHEA:78507"/>
        <dbReference type="Rhea" id="RHEA-COMP:19088"/>
        <dbReference type="Rhea" id="RHEA-COMP:19090"/>
        <dbReference type="ChEBI" id="CHEBI:15378"/>
        <dbReference type="ChEBI" id="CHEBI:57856"/>
        <dbReference type="ChEBI" id="CHEBI:59789"/>
        <dbReference type="ChEBI" id="CHEBI:167623"/>
        <dbReference type="ChEBI" id="CHEBI:172880"/>
    </reaction>
    <physiologicalReaction direction="left-to-right" evidence="3">
        <dbReference type="Rhea" id="RHEA:78508"/>
    </physiologicalReaction>
</comment>
<dbReference type="FunFam" id="3.40.50.150:FF:000270">
    <property type="entry name" value="RNA methylase family protein"/>
    <property type="match status" value="1"/>
</dbReference>
<evidence type="ECO:0000256" key="7">
    <source>
        <dbReference type="ARBA" id="ARBA00049790"/>
    </source>
</evidence>
<comment type="catalytic activity">
    <reaction evidence="6">
        <text>a 5'-end (N(7)-methyl 5'-triphosphoguanosine)-ribonucleoside in snRNA + S-adenosyl-L-methionine = a 5'-end (N(2),N(7)-dimethyl 5'-triphosphoguanosine)-ribonucleoside in snRNA + S-adenosyl-L-homocysteine + H(+)</text>
        <dbReference type="Rhea" id="RHEA:78471"/>
        <dbReference type="Rhea" id="RHEA-COMP:19085"/>
        <dbReference type="Rhea" id="RHEA-COMP:19087"/>
        <dbReference type="ChEBI" id="CHEBI:15378"/>
        <dbReference type="ChEBI" id="CHEBI:57856"/>
        <dbReference type="ChEBI" id="CHEBI:59789"/>
        <dbReference type="ChEBI" id="CHEBI:156461"/>
        <dbReference type="ChEBI" id="CHEBI:172880"/>
    </reaction>
    <physiologicalReaction direction="left-to-right" evidence="6">
        <dbReference type="Rhea" id="RHEA:78472"/>
    </physiologicalReaction>
</comment>
<sequence>MGSTNPLGDAASDGFILGPAGELPLTDECRHYEGKHEVPWDIQKYFAQRYSIFSWYDEGVCLTDDAWFGVTPEPVANAIAADLQGSDPSKTVLIDAFAGAGGNTIAFALSGRWQRIVAIERDAATLACAQNNANVYGVDPSMVTWVHGNSFEYMDALVNRPDQLHPMLRVDTSTTIVFASPPWGGPGYRSDDVFDLRTMQPYNLEQLHCAYRVMDHVLFLPRTSDIRQVAKLAPKGHKIPVVQYCMQGASKAMAAYIPASANTGNKAQRANGLVPLPSGPEQSDSDLGPSVEASTQPVQ</sequence>
<dbReference type="PANTHER" id="PTHR14741">
    <property type="entry name" value="S-ADENOSYLMETHIONINE-DEPENDENT METHYLTRANSFERASE RELATED"/>
    <property type="match status" value="1"/>
</dbReference>
<evidence type="ECO:0000256" key="8">
    <source>
        <dbReference type="SAM" id="MobiDB-lite"/>
    </source>
</evidence>
<keyword evidence="9" id="KW-0808">Transferase</keyword>
<protein>
    <recommendedName>
        <fullName evidence="1">Trimethylguanosine synthase</fullName>
    </recommendedName>
    <alternativeName>
        <fullName evidence="7">Cap-specific guanine-N(2) methyltransferase</fullName>
    </alternativeName>
</protein>
<dbReference type="AlphaFoldDB" id="A0AB34G648"/>
<evidence type="ECO:0000256" key="5">
    <source>
        <dbReference type="ARBA" id="ARBA00048763"/>
    </source>
</evidence>
<dbReference type="InterPro" id="IPR029063">
    <property type="entry name" value="SAM-dependent_MTases_sf"/>
</dbReference>
<evidence type="ECO:0000256" key="6">
    <source>
        <dbReference type="ARBA" id="ARBA00049075"/>
    </source>
</evidence>
<keyword evidence="10" id="KW-1185">Reference proteome</keyword>